<gene>
    <name evidence="2" type="ORF">E3J48_03590</name>
</gene>
<evidence type="ECO:0000313" key="2">
    <source>
        <dbReference type="EMBL" id="TET62870.1"/>
    </source>
</evidence>
<protein>
    <recommendedName>
        <fullName evidence="4">SH3 domain-containing protein</fullName>
    </recommendedName>
</protein>
<evidence type="ECO:0008006" key="4">
    <source>
        <dbReference type="Google" id="ProtNLM"/>
    </source>
</evidence>
<accession>A0A523W7A5</accession>
<evidence type="ECO:0000313" key="3">
    <source>
        <dbReference type="Proteomes" id="UP000319130"/>
    </source>
</evidence>
<organism evidence="2 3">
    <name type="scientific">Aerophobetes bacterium</name>
    <dbReference type="NCBI Taxonomy" id="2030807"/>
    <lineage>
        <taxon>Bacteria</taxon>
        <taxon>Candidatus Aerophobota</taxon>
    </lineage>
</organism>
<proteinExistence type="predicted"/>
<sequence length="230" mass="26860">MQQQNIDLQQQNKKLEEQTAELDWAEKIEELGNKKDALVDHEFKSLLSQFIEKSIDILSFKQEFAGIEEQLSRNETRFNEILNSCRELYRRQGLKEEEISEKIKNKSKFYGSPYSKLTLDICRRNLRSLTERASPEREKCGRLFVAARVLDPEVVKLEVTAPMGCNIRIDPDIRGDNVIGTVAHGSELLAQNSYYSWYQVRVTEWVSQEDEKNVGWIWDKNVKPKKEGFL</sequence>
<dbReference type="AlphaFoldDB" id="A0A523W7A5"/>
<evidence type="ECO:0000256" key="1">
    <source>
        <dbReference type="SAM" id="Coils"/>
    </source>
</evidence>
<reference evidence="2 3" key="1">
    <citation type="submission" date="2019-03" db="EMBL/GenBank/DDBJ databases">
        <title>Metabolic potential of uncultured bacteria and archaea associated with petroleum seepage in deep-sea sediments.</title>
        <authorList>
            <person name="Dong X."/>
            <person name="Hubert C."/>
        </authorList>
    </citation>
    <scope>NUCLEOTIDE SEQUENCE [LARGE SCALE GENOMIC DNA]</scope>
    <source>
        <strain evidence="2">E29_bin52</strain>
    </source>
</reference>
<feature type="coiled-coil region" evidence="1">
    <location>
        <begin position="1"/>
        <end position="28"/>
    </location>
</feature>
<name>A0A523W7A5_UNCAE</name>
<comment type="caution">
    <text evidence="2">The sequence shown here is derived from an EMBL/GenBank/DDBJ whole genome shotgun (WGS) entry which is preliminary data.</text>
</comment>
<dbReference type="Proteomes" id="UP000319130">
    <property type="component" value="Unassembled WGS sequence"/>
</dbReference>
<dbReference type="EMBL" id="SOIZ01000152">
    <property type="protein sequence ID" value="TET62870.1"/>
    <property type="molecule type" value="Genomic_DNA"/>
</dbReference>
<keyword evidence="1" id="KW-0175">Coiled coil</keyword>